<dbReference type="AlphaFoldDB" id="A0A7H0IK74"/>
<evidence type="ECO:0000313" key="1">
    <source>
        <dbReference type="EMBL" id="QNP73190.1"/>
    </source>
</evidence>
<dbReference type="KEGG" id="sroi:IAG44_29630"/>
<keyword evidence="2" id="KW-1185">Reference proteome</keyword>
<dbReference type="RefSeq" id="WP_187750132.1">
    <property type="nucleotide sequence ID" value="NZ_CP060828.1"/>
</dbReference>
<name>A0A7H0IK74_9ACTN</name>
<evidence type="ECO:0000313" key="2">
    <source>
        <dbReference type="Proteomes" id="UP000516052"/>
    </source>
</evidence>
<reference evidence="1 2" key="1">
    <citation type="submission" date="2020-08" db="EMBL/GenBank/DDBJ databases">
        <title>A novel species.</title>
        <authorList>
            <person name="Gao J."/>
        </authorList>
    </citation>
    <scope>NUCLEOTIDE SEQUENCE [LARGE SCALE GENOMIC DNA]</scope>
    <source>
        <strain evidence="1 2">CRXT-G-22</strain>
    </source>
</reference>
<sequence>MVVLNVVFSEAAARVRDGLSPERRELLERGLLLLGKDPRTKVSAPIAGDVLFEDED</sequence>
<dbReference type="EMBL" id="CP060828">
    <property type="protein sequence ID" value="QNP73190.1"/>
    <property type="molecule type" value="Genomic_DNA"/>
</dbReference>
<protein>
    <submittedName>
        <fullName evidence="1">Uncharacterized protein</fullName>
    </submittedName>
</protein>
<proteinExistence type="predicted"/>
<gene>
    <name evidence="1" type="ORF">IAG44_29630</name>
</gene>
<dbReference type="Proteomes" id="UP000516052">
    <property type="component" value="Chromosome"/>
</dbReference>
<organism evidence="1 2">
    <name type="scientific">Streptomyces roseirectus</name>
    <dbReference type="NCBI Taxonomy" id="2768066"/>
    <lineage>
        <taxon>Bacteria</taxon>
        <taxon>Bacillati</taxon>
        <taxon>Actinomycetota</taxon>
        <taxon>Actinomycetes</taxon>
        <taxon>Kitasatosporales</taxon>
        <taxon>Streptomycetaceae</taxon>
        <taxon>Streptomyces</taxon>
    </lineage>
</organism>
<accession>A0A7H0IK74</accession>